<dbReference type="GO" id="GO:0005737">
    <property type="term" value="C:cytoplasm"/>
    <property type="evidence" value="ECO:0007669"/>
    <property type="project" value="TreeGrafter"/>
</dbReference>
<dbReference type="GeneID" id="109487136"/>
<sequence>MYIAMFGHYTATVTFVVIVCLGFWSHRYLPAFMQFHGTKMGLVALLAGSVAVTYLCSFATKSLTRLFYTPPAQQNGLSRVPKVRHVVLDESIVGGKRVFLVGDVHGCYDEMMELLHKADAMREDTVVIFVGDMVNKGPKSWEVLDFLRRSKVYAVKGNHEDHVLREYDNSRNPEYKLPQKYTWVGKLTNEEAEYLRELPYTISLPTFNIIVVHAGLVPGRSLEEQSDYEMMTVRNVVKTEEGKFEARKRATEGQPWAAEWTGPQHVVFGHDAIRRLQVYDHATGLDTGCLYGGNLTGLFLLGEGERKFVSVKSRQSYTSGVKVNQF</sequence>
<evidence type="ECO:0000256" key="1">
    <source>
        <dbReference type="SAM" id="Phobius"/>
    </source>
</evidence>
<dbReference type="GO" id="GO:0000298">
    <property type="term" value="F:endopolyphosphatase activity"/>
    <property type="evidence" value="ECO:0007669"/>
    <property type="project" value="TreeGrafter"/>
</dbReference>
<evidence type="ECO:0000259" key="2">
    <source>
        <dbReference type="Pfam" id="PF00149"/>
    </source>
</evidence>
<dbReference type="InterPro" id="IPR029052">
    <property type="entry name" value="Metallo-depent_PP-like"/>
</dbReference>
<dbReference type="SUPFAM" id="SSF56300">
    <property type="entry name" value="Metallo-dependent phosphatases"/>
    <property type="match status" value="1"/>
</dbReference>
<protein>
    <submittedName>
        <fullName evidence="4">Uncharacterized protein LOC109487136 isoform X1</fullName>
    </submittedName>
</protein>
<feature type="domain" description="Calcineurin-like phosphoesterase" evidence="2">
    <location>
        <begin position="97"/>
        <end position="274"/>
    </location>
</feature>
<reference evidence="4" key="1">
    <citation type="submission" date="2025-08" db="UniProtKB">
        <authorList>
            <consortium name="RefSeq"/>
        </authorList>
    </citation>
    <scope>IDENTIFICATION</scope>
    <source>
        <tissue evidence="4">Gonad</tissue>
    </source>
</reference>
<dbReference type="RefSeq" id="XP_019646665.1">
    <property type="nucleotide sequence ID" value="XM_019791106.1"/>
</dbReference>
<dbReference type="PANTHER" id="PTHR42850">
    <property type="entry name" value="METALLOPHOSPHOESTERASE"/>
    <property type="match status" value="1"/>
</dbReference>
<dbReference type="InterPro" id="IPR004843">
    <property type="entry name" value="Calcineurin-like_PHP"/>
</dbReference>
<feature type="transmembrane region" description="Helical" evidence="1">
    <location>
        <begin position="41"/>
        <end position="60"/>
    </location>
</feature>
<keyword evidence="1" id="KW-0472">Membrane</keyword>
<dbReference type="KEGG" id="bbel:109487136"/>
<dbReference type="OrthoDB" id="10267127at2759"/>
<organism evidence="3 4">
    <name type="scientific">Branchiostoma belcheri</name>
    <name type="common">Amphioxus</name>
    <dbReference type="NCBI Taxonomy" id="7741"/>
    <lineage>
        <taxon>Eukaryota</taxon>
        <taxon>Metazoa</taxon>
        <taxon>Chordata</taxon>
        <taxon>Cephalochordata</taxon>
        <taxon>Leptocardii</taxon>
        <taxon>Amphioxiformes</taxon>
        <taxon>Branchiostomatidae</taxon>
        <taxon>Branchiostoma</taxon>
    </lineage>
</organism>
<name>A0A6P4ZZZ6_BRABE</name>
<proteinExistence type="predicted"/>
<dbReference type="GO" id="GO:0006798">
    <property type="term" value="P:polyphosphate catabolic process"/>
    <property type="evidence" value="ECO:0007669"/>
    <property type="project" value="TreeGrafter"/>
</dbReference>
<keyword evidence="3" id="KW-1185">Reference proteome</keyword>
<dbReference type="Pfam" id="PF00149">
    <property type="entry name" value="Metallophos"/>
    <property type="match status" value="1"/>
</dbReference>
<dbReference type="GO" id="GO:0016791">
    <property type="term" value="F:phosphatase activity"/>
    <property type="evidence" value="ECO:0007669"/>
    <property type="project" value="TreeGrafter"/>
</dbReference>
<dbReference type="AlphaFoldDB" id="A0A6P4ZZZ6"/>
<keyword evidence="1" id="KW-1133">Transmembrane helix</keyword>
<evidence type="ECO:0000313" key="3">
    <source>
        <dbReference type="Proteomes" id="UP000515135"/>
    </source>
</evidence>
<dbReference type="InterPro" id="IPR006186">
    <property type="entry name" value="Ser/Thr-sp_prot-phosphatase"/>
</dbReference>
<accession>A0A6P4ZZZ6</accession>
<evidence type="ECO:0000313" key="4">
    <source>
        <dbReference type="RefSeq" id="XP_019646665.1"/>
    </source>
</evidence>
<keyword evidence="1" id="KW-0812">Transmembrane</keyword>
<dbReference type="InterPro" id="IPR050126">
    <property type="entry name" value="Ap4A_hydrolase"/>
</dbReference>
<dbReference type="CDD" id="cd00144">
    <property type="entry name" value="MPP_PPP_family"/>
    <property type="match status" value="1"/>
</dbReference>
<feature type="transmembrane region" description="Helical" evidence="1">
    <location>
        <begin position="6"/>
        <end position="29"/>
    </location>
</feature>
<dbReference type="PANTHER" id="PTHR42850:SF4">
    <property type="entry name" value="ZINC-DEPENDENT ENDOPOLYPHOSPHATASE"/>
    <property type="match status" value="1"/>
</dbReference>
<dbReference type="PRINTS" id="PR00114">
    <property type="entry name" value="STPHPHTASE"/>
</dbReference>
<dbReference type="Proteomes" id="UP000515135">
    <property type="component" value="Unplaced"/>
</dbReference>
<gene>
    <name evidence="4" type="primary">LOC109487136</name>
</gene>
<dbReference type="Gene3D" id="3.60.21.10">
    <property type="match status" value="1"/>
</dbReference>